<protein>
    <recommendedName>
        <fullName evidence="3">Lipoprotein</fullName>
    </recommendedName>
</protein>
<evidence type="ECO:0000313" key="2">
    <source>
        <dbReference type="Proteomes" id="UP000007472"/>
    </source>
</evidence>
<gene>
    <name evidence="1" type="ordered locus">TEQUI_0470</name>
</gene>
<accession>A0A654KG45</accession>
<proteinExistence type="predicted"/>
<dbReference type="PROSITE" id="PS51257">
    <property type="entry name" value="PROKAR_LIPOPROTEIN"/>
    <property type="match status" value="1"/>
</dbReference>
<evidence type="ECO:0008006" key="3">
    <source>
        <dbReference type="Google" id="ProtNLM"/>
    </source>
</evidence>
<dbReference type="KEGG" id="teq:TEQUI_0470"/>
<dbReference type="EMBL" id="CP002456">
    <property type="protein sequence ID" value="ADU91413.1"/>
    <property type="molecule type" value="Genomic_DNA"/>
</dbReference>
<dbReference type="Proteomes" id="UP000007472">
    <property type="component" value="Chromosome"/>
</dbReference>
<reference evidence="1 2" key="1">
    <citation type="journal article" date="2011" name="J. Bacteriol.">
        <title>Genome sequence of Taylorella equigenitalis MCE9, the causative agent of contagious equine metritis.</title>
        <authorList>
            <person name="Hebert L."/>
            <person name="Moumen B."/>
            <person name="Duquesne F."/>
            <person name="Breuil M.F."/>
            <person name="Laugier C."/>
            <person name="Batto J.M."/>
            <person name="Renault P."/>
            <person name="Petry S."/>
        </authorList>
    </citation>
    <scope>NUCLEOTIDE SEQUENCE [LARGE SCALE GENOMIC DNA]</scope>
    <source>
        <strain evidence="1 2">MCE9</strain>
    </source>
</reference>
<name>A0A654KG45_TAYEM</name>
<evidence type="ECO:0000313" key="1">
    <source>
        <dbReference type="EMBL" id="ADU91413.1"/>
    </source>
</evidence>
<organism evidence="1 2">
    <name type="scientific">Taylorella equigenitalis (strain MCE9)</name>
    <dbReference type="NCBI Taxonomy" id="937774"/>
    <lineage>
        <taxon>Bacteria</taxon>
        <taxon>Pseudomonadati</taxon>
        <taxon>Pseudomonadota</taxon>
        <taxon>Betaproteobacteria</taxon>
        <taxon>Burkholderiales</taxon>
        <taxon>Alcaligenaceae</taxon>
        <taxon>Taylorella</taxon>
    </lineage>
</organism>
<dbReference type="AlphaFoldDB" id="A0A654KG45"/>
<sequence>MKKFLYCPLIALVLAGCETTSTNNVLSPDGVPYEVINVEKKPDVHIVHQSDIDKIPKGYTERQIRISIGNPGEKYIKRDGKTVVLGYKIYEIEGLPHTINQCLILKDGYYRESTITRFNCSGIR</sequence>